<dbReference type="InterPro" id="IPR036956">
    <property type="entry name" value="Impact_N_sf"/>
</dbReference>
<dbReference type="InterPro" id="IPR035647">
    <property type="entry name" value="EFG_III/V"/>
</dbReference>
<name>A0ABY9R9J2_9BACT</name>
<dbReference type="InterPro" id="IPR015269">
    <property type="entry name" value="UPF0029_Impact_C"/>
</dbReference>
<dbReference type="InterPro" id="IPR020568">
    <property type="entry name" value="Ribosomal_Su5_D2-typ_SF"/>
</dbReference>
<reference evidence="4" key="1">
    <citation type="submission" date="2023-09" db="EMBL/GenBank/DDBJ databases">
        <authorList>
            <consortium name="CW5 consortium"/>
            <person name="Lu C.-W."/>
        </authorList>
    </citation>
    <scope>NUCLEOTIDE SEQUENCE</scope>
    <source>
        <strain evidence="4">KPS</strain>
    </source>
</reference>
<dbReference type="Pfam" id="PF01205">
    <property type="entry name" value="Impact_N"/>
    <property type="match status" value="1"/>
</dbReference>
<feature type="domain" description="Impact N-terminal" evidence="2">
    <location>
        <begin position="19"/>
        <end position="123"/>
    </location>
</feature>
<evidence type="ECO:0000313" key="4">
    <source>
        <dbReference type="EMBL" id="WMW67364.1"/>
    </source>
</evidence>
<dbReference type="PANTHER" id="PTHR16301">
    <property type="entry name" value="IMPACT-RELATED"/>
    <property type="match status" value="1"/>
</dbReference>
<sequence length="208" mass="21547">MAGVTGFSGGVYRREDSIKRSRFIVSVAHAPDTATARAFIEAVRGEFADATHNCWAFAAGPPGDTARIGCSDDGEPHGTAGRPMLQQLLHGGVGEVAAVVTRYFGGVKLGTGGLVRAYAAMARLGLDGLPLRQRIVPARVSVVLAHGRAGALRRLLPAYEAAILSEVHGADVECIIGLPVEHAAAFMAAVIDMAAGDALVDVLPPVED</sequence>
<dbReference type="InterPro" id="IPR001498">
    <property type="entry name" value="Impact_N"/>
</dbReference>
<dbReference type="SUPFAM" id="SSF54980">
    <property type="entry name" value="EF-G C-terminal domain-like"/>
    <property type="match status" value="1"/>
</dbReference>
<evidence type="ECO:0000259" key="3">
    <source>
        <dbReference type="Pfam" id="PF09186"/>
    </source>
</evidence>
<dbReference type="EMBL" id="CP133659">
    <property type="protein sequence ID" value="WMW67364.1"/>
    <property type="molecule type" value="Genomic_DNA"/>
</dbReference>
<dbReference type="SUPFAM" id="SSF54211">
    <property type="entry name" value="Ribosomal protein S5 domain 2-like"/>
    <property type="match status" value="1"/>
</dbReference>
<dbReference type="PANTHER" id="PTHR16301:SF20">
    <property type="entry name" value="IMPACT FAMILY MEMBER YIGZ"/>
    <property type="match status" value="1"/>
</dbReference>
<dbReference type="Gene3D" id="3.30.230.30">
    <property type="entry name" value="Impact, N-terminal domain"/>
    <property type="match status" value="1"/>
</dbReference>
<gene>
    <name evidence="4" type="ORF">KPS_003634</name>
</gene>
<evidence type="ECO:0000256" key="1">
    <source>
        <dbReference type="ARBA" id="ARBA00007665"/>
    </source>
</evidence>
<dbReference type="InterPro" id="IPR023582">
    <property type="entry name" value="Impact"/>
</dbReference>
<proteinExistence type="inferred from homology"/>
<feature type="domain" description="UPF0029" evidence="3">
    <location>
        <begin position="144"/>
        <end position="196"/>
    </location>
</feature>
<dbReference type="PROSITE" id="PS00910">
    <property type="entry name" value="UPF0029"/>
    <property type="match status" value="1"/>
</dbReference>
<dbReference type="InterPro" id="IPR020569">
    <property type="entry name" value="UPF0029_Impact_CS"/>
</dbReference>
<comment type="similarity">
    <text evidence="1">Belongs to the IMPACT family.</text>
</comment>
<keyword evidence="5" id="KW-1185">Reference proteome</keyword>
<evidence type="ECO:0000259" key="2">
    <source>
        <dbReference type="Pfam" id="PF01205"/>
    </source>
</evidence>
<organism evidence="4 5">
    <name type="scientific">Nitratidesulfovibrio liaohensis</name>
    <dbReference type="NCBI Taxonomy" id="2604158"/>
    <lineage>
        <taxon>Bacteria</taxon>
        <taxon>Pseudomonadati</taxon>
        <taxon>Thermodesulfobacteriota</taxon>
        <taxon>Desulfovibrionia</taxon>
        <taxon>Desulfovibrionales</taxon>
        <taxon>Desulfovibrionaceae</taxon>
        <taxon>Nitratidesulfovibrio</taxon>
    </lineage>
</organism>
<protein>
    <submittedName>
        <fullName evidence="4">YigZ family protein</fullName>
    </submittedName>
</protein>
<accession>A0ABY9R9J2</accession>
<evidence type="ECO:0000313" key="5">
    <source>
        <dbReference type="Proteomes" id="UP001180616"/>
    </source>
</evidence>
<dbReference type="Pfam" id="PF09186">
    <property type="entry name" value="DUF1949"/>
    <property type="match status" value="1"/>
</dbReference>
<dbReference type="Proteomes" id="UP001180616">
    <property type="component" value="Chromosome"/>
</dbReference>